<name>A0A6G7Y606_9ACTN</name>
<accession>A0A6G7Y606</accession>
<protein>
    <submittedName>
        <fullName evidence="2">Uncharacterized protein</fullName>
    </submittedName>
</protein>
<feature type="region of interest" description="Disordered" evidence="1">
    <location>
        <begin position="129"/>
        <end position="150"/>
    </location>
</feature>
<feature type="compositionally biased region" description="Acidic residues" evidence="1">
    <location>
        <begin position="134"/>
        <end position="150"/>
    </location>
</feature>
<gene>
    <name evidence="2" type="ORF">G7070_08170</name>
</gene>
<evidence type="ECO:0000313" key="2">
    <source>
        <dbReference type="EMBL" id="QIK72252.1"/>
    </source>
</evidence>
<sequence>MTTTIHLKNLIHDGRCLVGYDDQGEYVAGWPEVARESIRAINHLTGHGPIPAPTLYRVLGELKGVGHLLPQALAQMTRGLQKSLEVYRVYDARDPADSVLEATLLLNQALRKAAELGELLEAAQAAISEQGYHDEDEGDPTLFDGEDDPR</sequence>
<dbReference type="RefSeq" id="WP_166233328.1">
    <property type="nucleotide sequence ID" value="NZ_CP049865.1"/>
</dbReference>
<dbReference type="AlphaFoldDB" id="A0A6G7Y606"/>
<dbReference type="Proteomes" id="UP000501058">
    <property type="component" value="Chromosome"/>
</dbReference>
<dbReference type="KEGG" id="prv:G7070_08170"/>
<reference evidence="2 3" key="1">
    <citation type="submission" date="2020-03" db="EMBL/GenBank/DDBJ databases">
        <title>Propioniciclava sp. nov., isolated from Hydrophilus acuminatus.</title>
        <authorList>
            <person name="Hyun D.-W."/>
            <person name="Bae J.-W."/>
        </authorList>
    </citation>
    <scope>NUCLEOTIDE SEQUENCE [LARGE SCALE GENOMIC DNA]</scope>
    <source>
        <strain evidence="2 3">HDW11</strain>
    </source>
</reference>
<evidence type="ECO:0000256" key="1">
    <source>
        <dbReference type="SAM" id="MobiDB-lite"/>
    </source>
</evidence>
<dbReference type="EMBL" id="CP049865">
    <property type="protein sequence ID" value="QIK72252.1"/>
    <property type="molecule type" value="Genomic_DNA"/>
</dbReference>
<organism evidence="2 3">
    <name type="scientific">Propioniciclava coleopterorum</name>
    <dbReference type="NCBI Taxonomy" id="2714937"/>
    <lineage>
        <taxon>Bacteria</taxon>
        <taxon>Bacillati</taxon>
        <taxon>Actinomycetota</taxon>
        <taxon>Actinomycetes</taxon>
        <taxon>Propionibacteriales</taxon>
        <taxon>Propionibacteriaceae</taxon>
        <taxon>Propioniciclava</taxon>
    </lineage>
</organism>
<keyword evidence="3" id="KW-1185">Reference proteome</keyword>
<evidence type="ECO:0000313" key="3">
    <source>
        <dbReference type="Proteomes" id="UP000501058"/>
    </source>
</evidence>
<proteinExistence type="predicted"/>